<feature type="compositionally biased region" description="Acidic residues" evidence="8">
    <location>
        <begin position="11"/>
        <end position="52"/>
    </location>
</feature>
<feature type="compositionally biased region" description="Basic and acidic residues" evidence="8">
    <location>
        <begin position="1"/>
        <end position="10"/>
    </location>
</feature>
<feature type="region of interest" description="Disordered" evidence="8">
    <location>
        <begin position="1"/>
        <end position="57"/>
    </location>
</feature>
<dbReference type="PANTHER" id="PTHR21964">
    <property type="entry name" value="BREAST CANCER METASTASIS-SUPPRESSOR 1"/>
    <property type="match status" value="1"/>
</dbReference>
<feature type="coiled-coil region" evidence="7">
    <location>
        <begin position="57"/>
        <end position="84"/>
    </location>
</feature>
<dbReference type="SMART" id="SM01401">
    <property type="entry name" value="Sds3"/>
    <property type="match status" value="1"/>
</dbReference>
<keyword evidence="5" id="KW-0539">Nucleus</keyword>
<evidence type="ECO:0000256" key="3">
    <source>
        <dbReference type="ARBA" id="ARBA00023015"/>
    </source>
</evidence>
<dbReference type="InterPro" id="IPR013907">
    <property type="entry name" value="Sds3"/>
</dbReference>
<evidence type="ECO:0000256" key="1">
    <source>
        <dbReference type="ARBA" id="ARBA00004123"/>
    </source>
</evidence>
<dbReference type="Gene3D" id="1.20.5.1500">
    <property type="match status" value="1"/>
</dbReference>
<evidence type="ECO:0000256" key="8">
    <source>
        <dbReference type="SAM" id="MobiDB-lite"/>
    </source>
</evidence>
<keyword evidence="7" id="KW-0175">Coiled coil</keyword>
<evidence type="ECO:0000256" key="5">
    <source>
        <dbReference type="ARBA" id="ARBA00023242"/>
    </source>
</evidence>
<keyword evidence="4" id="KW-0804">Transcription</keyword>
<comment type="similarity">
    <text evidence="6">Belongs to the BRMS1 family.</text>
</comment>
<dbReference type="GO" id="GO:0005654">
    <property type="term" value="C:nucleoplasm"/>
    <property type="evidence" value="ECO:0007669"/>
    <property type="project" value="UniProtKB-ARBA"/>
</dbReference>
<reference evidence="9" key="1">
    <citation type="journal article" date="2014" name="Nature">
        <title>Elephant shark genome provides unique insights into gnathostome evolution.</title>
        <authorList>
            <consortium name="International Elephant Shark Genome Sequencing Consortium"/>
            <person name="Venkatesh B."/>
            <person name="Lee A.P."/>
            <person name="Ravi V."/>
            <person name="Maurya A.K."/>
            <person name="Lian M.M."/>
            <person name="Swann J.B."/>
            <person name="Ohta Y."/>
            <person name="Flajnik M.F."/>
            <person name="Sutoh Y."/>
            <person name="Kasahara M."/>
            <person name="Hoon S."/>
            <person name="Gangu V."/>
            <person name="Roy S.W."/>
            <person name="Irimia M."/>
            <person name="Korzh V."/>
            <person name="Kondrychyn I."/>
            <person name="Lim Z.W."/>
            <person name="Tay B.H."/>
            <person name="Tohari S."/>
            <person name="Kong K.W."/>
            <person name="Ho S."/>
            <person name="Lorente-Galdos B."/>
            <person name="Quilez J."/>
            <person name="Marques-Bonet T."/>
            <person name="Raney B.J."/>
            <person name="Ingham P.W."/>
            <person name="Tay A."/>
            <person name="Hillier L.W."/>
            <person name="Minx P."/>
            <person name="Boehm T."/>
            <person name="Wilson R.K."/>
            <person name="Brenner S."/>
            <person name="Warren W.C."/>
        </authorList>
    </citation>
    <scope>NUCLEOTIDE SEQUENCE</scope>
    <source>
        <tissue evidence="9">Brain</tissue>
    </source>
</reference>
<evidence type="ECO:0000256" key="4">
    <source>
        <dbReference type="ARBA" id="ARBA00023163"/>
    </source>
</evidence>
<dbReference type="EMBL" id="JW870573">
    <property type="protein sequence ID" value="AFP03091.1"/>
    <property type="molecule type" value="mRNA"/>
</dbReference>
<evidence type="ECO:0000256" key="2">
    <source>
        <dbReference type="ARBA" id="ARBA00022491"/>
    </source>
</evidence>
<evidence type="ECO:0000256" key="7">
    <source>
        <dbReference type="SAM" id="Coils"/>
    </source>
</evidence>
<name>V9KWL6_CALMI</name>
<feature type="coiled-coil region" evidence="7">
    <location>
        <begin position="150"/>
        <end position="177"/>
    </location>
</feature>
<proteinExistence type="evidence at transcript level"/>
<keyword evidence="3" id="KW-0805">Transcription regulation</keyword>
<keyword evidence="2" id="KW-0678">Repressor</keyword>
<dbReference type="AlphaFoldDB" id="V9KWL6"/>
<evidence type="ECO:0000256" key="6">
    <source>
        <dbReference type="ARBA" id="ARBA00038256"/>
    </source>
</evidence>
<dbReference type="Pfam" id="PF08598">
    <property type="entry name" value="Sds3"/>
    <property type="match status" value="1"/>
</dbReference>
<accession>V9KWL6</accession>
<sequence length="346" mass="39816">MPGQRDKDREEDKEEEMEQDSPENEDTSDEETGSSSGSEEEGEDSSEMDDEDCERRRTECLDEMSDLEKQFSDLKEQLYKERLNQVEAKLDEVVVGKASEYLDPLALLQKNMKIQTEVAGVYKDLCLEVIRNRYDCELQGARQHLESEKLLLMDNMRSELLERIQRLEEDKQSIDITSEWWNEEVRGKKSKKKCDPFKPEKKKKPAAVSGPYIVYMLRDIDILEDWAAIKKAKAVITQQKRKSDSASSDPANSKKTKLCPQLLSDTTVSKQEKPYSAKCEDGRLFYEGDWYSKGQSIVLEIKDETPSHATITAVSTGEVWLRRLDGSKTKLYVTQLQKGKYSIHQA</sequence>
<evidence type="ECO:0000313" key="9">
    <source>
        <dbReference type="EMBL" id="AFP03091.1"/>
    </source>
</evidence>
<protein>
    <submittedName>
        <fullName evidence="9">Breast cancer metastasis suppressor 1</fullName>
    </submittedName>
</protein>
<dbReference type="GO" id="GO:0010468">
    <property type="term" value="P:regulation of gene expression"/>
    <property type="evidence" value="ECO:0007669"/>
    <property type="project" value="UniProtKB-ARBA"/>
</dbReference>
<comment type="subcellular location">
    <subcellularLocation>
        <location evidence="1">Nucleus</location>
    </subcellularLocation>
</comment>
<organism evidence="9">
    <name type="scientific">Callorhinchus milii</name>
    <name type="common">Ghost shark</name>
    <dbReference type="NCBI Taxonomy" id="7868"/>
    <lineage>
        <taxon>Eukaryota</taxon>
        <taxon>Metazoa</taxon>
        <taxon>Chordata</taxon>
        <taxon>Craniata</taxon>
        <taxon>Vertebrata</taxon>
        <taxon>Chondrichthyes</taxon>
        <taxon>Holocephali</taxon>
        <taxon>Chimaeriformes</taxon>
        <taxon>Callorhinchidae</taxon>
        <taxon>Callorhinchus</taxon>
    </lineage>
</organism>
<dbReference type="FunFam" id="1.20.5.1500:FF:000002">
    <property type="entry name" value="breast cancer metastasis-suppressor 1-like protein-A"/>
    <property type="match status" value="1"/>
</dbReference>